<evidence type="ECO:0000313" key="2">
    <source>
        <dbReference type="Proteomes" id="UP000237105"/>
    </source>
</evidence>
<evidence type="ECO:0000313" key="1">
    <source>
        <dbReference type="EMBL" id="PON67124.1"/>
    </source>
</evidence>
<organism evidence="1 2">
    <name type="scientific">Parasponia andersonii</name>
    <name type="common">Sponia andersonii</name>
    <dbReference type="NCBI Taxonomy" id="3476"/>
    <lineage>
        <taxon>Eukaryota</taxon>
        <taxon>Viridiplantae</taxon>
        <taxon>Streptophyta</taxon>
        <taxon>Embryophyta</taxon>
        <taxon>Tracheophyta</taxon>
        <taxon>Spermatophyta</taxon>
        <taxon>Magnoliopsida</taxon>
        <taxon>eudicotyledons</taxon>
        <taxon>Gunneridae</taxon>
        <taxon>Pentapetalae</taxon>
        <taxon>rosids</taxon>
        <taxon>fabids</taxon>
        <taxon>Rosales</taxon>
        <taxon>Cannabaceae</taxon>
        <taxon>Parasponia</taxon>
    </lineage>
</organism>
<keyword evidence="2" id="KW-1185">Reference proteome</keyword>
<comment type="caution">
    <text evidence="1">The sequence shown here is derived from an EMBL/GenBank/DDBJ whole genome shotgun (WGS) entry which is preliminary data.</text>
</comment>
<proteinExistence type="predicted"/>
<dbReference type="EMBL" id="JXTB01000074">
    <property type="protein sequence ID" value="PON67124.1"/>
    <property type="molecule type" value="Genomic_DNA"/>
</dbReference>
<reference evidence="2" key="1">
    <citation type="submission" date="2016-06" db="EMBL/GenBank/DDBJ databases">
        <title>Parallel loss of symbiosis genes in relatives of nitrogen-fixing non-legume Parasponia.</title>
        <authorList>
            <person name="Van Velzen R."/>
            <person name="Holmer R."/>
            <person name="Bu F."/>
            <person name="Rutten L."/>
            <person name="Van Zeijl A."/>
            <person name="Liu W."/>
            <person name="Santuari L."/>
            <person name="Cao Q."/>
            <person name="Sharma T."/>
            <person name="Shen D."/>
            <person name="Roswanjaya Y."/>
            <person name="Wardhani T."/>
            <person name="Kalhor M.S."/>
            <person name="Jansen J."/>
            <person name="Van den Hoogen J."/>
            <person name="Gungor B."/>
            <person name="Hartog M."/>
            <person name="Hontelez J."/>
            <person name="Verver J."/>
            <person name="Yang W.-C."/>
            <person name="Schijlen E."/>
            <person name="Repin R."/>
            <person name="Schilthuizen M."/>
            <person name="Schranz E."/>
            <person name="Heidstra R."/>
            <person name="Miyata K."/>
            <person name="Fedorova E."/>
            <person name="Kohlen W."/>
            <person name="Bisseling T."/>
            <person name="Smit S."/>
            <person name="Geurts R."/>
        </authorList>
    </citation>
    <scope>NUCLEOTIDE SEQUENCE [LARGE SCALE GENOMIC DNA]</scope>
    <source>
        <strain evidence="2">cv. WU1-14</strain>
    </source>
</reference>
<name>A0A2P5D1E3_PARAD</name>
<dbReference type="OrthoDB" id="10490429at2759"/>
<gene>
    <name evidence="1" type="ORF">PanWU01x14_105210</name>
</gene>
<dbReference type="AlphaFoldDB" id="A0A2P5D1E3"/>
<dbReference type="Proteomes" id="UP000237105">
    <property type="component" value="Unassembled WGS sequence"/>
</dbReference>
<accession>A0A2P5D1E3</accession>
<sequence length="70" mass="8494">MFKEGYRFEFDKKVKVFYNNLLYCVREMQNGLYVLTPKPQITSSLIMSITTLQEMVNDIRKERNTIDWHK</sequence>
<protein>
    <submittedName>
        <fullName evidence="1">Uncharacterized protein</fullName>
    </submittedName>
</protein>